<evidence type="ECO:0000256" key="1">
    <source>
        <dbReference type="SAM" id="MobiDB-lite"/>
    </source>
</evidence>
<dbReference type="InParanoid" id="K2QGG1"/>
<dbReference type="AlphaFoldDB" id="K2QGG1"/>
<feature type="compositionally biased region" description="Basic and acidic residues" evidence="1">
    <location>
        <begin position="47"/>
        <end position="60"/>
    </location>
</feature>
<protein>
    <submittedName>
        <fullName evidence="2">Uncharacterized protein</fullName>
    </submittedName>
</protein>
<evidence type="ECO:0000313" key="2">
    <source>
        <dbReference type="EMBL" id="EKG08861.1"/>
    </source>
</evidence>
<accession>K2QGG1</accession>
<dbReference type="Proteomes" id="UP000007129">
    <property type="component" value="Unassembled WGS sequence"/>
</dbReference>
<feature type="compositionally biased region" description="Low complexity" evidence="1">
    <location>
        <begin position="24"/>
        <end position="43"/>
    </location>
</feature>
<dbReference type="HOGENOM" id="CLU_2612505_0_0_1"/>
<evidence type="ECO:0000313" key="3">
    <source>
        <dbReference type="Proteomes" id="UP000007129"/>
    </source>
</evidence>
<feature type="non-terminal residue" evidence="2">
    <location>
        <position position="80"/>
    </location>
</feature>
<comment type="caution">
    <text evidence="2">The sequence shown here is derived from an EMBL/GenBank/DDBJ whole genome shotgun (WGS) entry which is preliminary data.</text>
</comment>
<proteinExistence type="predicted"/>
<name>K2QGG1_MACPH</name>
<organism evidence="2 3">
    <name type="scientific">Macrophomina phaseolina (strain MS6)</name>
    <name type="common">Charcoal rot fungus</name>
    <dbReference type="NCBI Taxonomy" id="1126212"/>
    <lineage>
        <taxon>Eukaryota</taxon>
        <taxon>Fungi</taxon>
        <taxon>Dikarya</taxon>
        <taxon>Ascomycota</taxon>
        <taxon>Pezizomycotina</taxon>
        <taxon>Dothideomycetes</taxon>
        <taxon>Dothideomycetes incertae sedis</taxon>
        <taxon>Botryosphaeriales</taxon>
        <taxon>Botryosphaeriaceae</taxon>
        <taxon>Macrophomina</taxon>
    </lineage>
</organism>
<sequence>MASAPQEPGTLTVICPGREGHSPRGQQRAQGARRAQVRRQVVQDGLQEGHRGRVQREFRVPRCAGHEPAAARRARPPLVR</sequence>
<dbReference type="VEuPathDB" id="FungiDB:MPH_14221"/>
<dbReference type="EMBL" id="AHHD01001298">
    <property type="protein sequence ID" value="EKG08861.1"/>
    <property type="molecule type" value="Genomic_DNA"/>
</dbReference>
<gene>
    <name evidence="2" type="ORF">MPH_14221</name>
</gene>
<feature type="region of interest" description="Disordered" evidence="1">
    <location>
        <begin position="1"/>
        <end position="80"/>
    </location>
</feature>
<reference evidence="2 3" key="1">
    <citation type="journal article" date="2012" name="BMC Genomics">
        <title>Tools to kill: Genome of one of the most destructive plant pathogenic fungi Macrophomina phaseolina.</title>
        <authorList>
            <person name="Islam M.S."/>
            <person name="Haque M.S."/>
            <person name="Islam M.M."/>
            <person name="Emdad E.M."/>
            <person name="Halim A."/>
            <person name="Hossen Q.M.M."/>
            <person name="Hossain M.Z."/>
            <person name="Ahmed B."/>
            <person name="Rahim S."/>
            <person name="Rahman M.S."/>
            <person name="Alam M.M."/>
            <person name="Hou S."/>
            <person name="Wan X."/>
            <person name="Saito J.A."/>
            <person name="Alam M."/>
        </authorList>
    </citation>
    <scope>NUCLEOTIDE SEQUENCE [LARGE SCALE GENOMIC DNA]</scope>
    <source>
        <strain evidence="2 3">MS6</strain>
    </source>
</reference>